<dbReference type="Proteomes" id="UP001439875">
    <property type="component" value="Unassembled WGS sequence"/>
</dbReference>
<name>A0ACC6S7R6_9BACI</name>
<evidence type="ECO:0000313" key="2">
    <source>
        <dbReference type="Proteomes" id="UP001439875"/>
    </source>
</evidence>
<accession>A0ACC6S7R6</accession>
<sequence>MRAKRKNLAALAIALFFTMLAGCGTSSGNNPDEVNAEGEMKVSIEQQSNHQYKLIIENGTTTDETLTFGSSQNYDYSIKKPDGTIAYTYSADKSFLAVIKEEVIKAGEKLEFDLDITEALQYLEEGEYTIEAWVSANELAQEKVTIPFSYDGKGA</sequence>
<organism evidence="1 2">
    <name type="scientific">Robertmurraya yapensis</name>
    <name type="common">ex Hitch et al 2024</name>
    <dbReference type="NCBI Taxonomy" id="3133160"/>
    <lineage>
        <taxon>Bacteria</taxon>
        <taxon>Bacillati</taxon>
        <taxon>Bacillota</taxon>
        <taxon>Bacilli</taxon>
        <taxon>Bacillales</taxon>
        <taxon>Bacillaceae</taxon>
        <taxon>Robertmurraya</taxon>
    </lineage>
</organism>
<gene>
    <name evidence="1" type="ORF">WMO40_05245</name>
</gene>
<keyword evidence="2" id="KW-1185">Reference proteome</keyword>
<comment type="caution">
    <text evidence="1">The sequence shown here is derived from an EMBL/GenBank/DDBJ whole genome shotgun (WGS) entry which is preliminary data.</text>
</comment>
<protein>
    <submittedName>
        <fullName evidence="1">Uncharacterized protein</fullName>
    </submittedName>
</protein>
<reference evidence="1" key="1">
    <citation type="submission" date="2024-03" db="EMBL/GenBank/DDBJ databases">
        <title>Human intestinal bacterial collection.</title>
        <authorList>
            <person name="Pauvert C."/>
            <person name="Hitch T.C.A."/>
            <person name="Clavel T."/>
        </authorList>
    </citation>
    <scope>NUCLEOTIDE SEQUENCE</scope>
    <source>
        <strain evidence="1">CLA-AA-H227</strain>
    </source>
</reference>
<evidence type="ECO:0000313" key="1">
    <source>
        <dbReference type="EMBL" id="MEQ2526100.1"/>
    </source>
</evidence>
<proteinExistence type="predicted"/>
<dbReference type="EMBL" id="JBBMEW010000003">
    <property type="protein sequence ID" value="MEQ2526100.1"/>
    <property type="molecule type" value="Genomic_DNA"/>
</dbReference>